<gene>
    <name evidence="3" type="ORF">GTP41_00040</name>
</gene>
<dbReference type="EMBL" id="WWCJ01000001">
    <property type="protein sequence ID" value="MYN00478.1"/>
    <property type="molecule type" value="Genomic_DNA"/>
</dbReference>
<comment type="caution">
    <text evidence="3">The sequence shown here is derived from an EMBL/GenBank/DDBJ whole genome shotgun (WGS) entry which is preliminary data.</text>
</comment>
<dbReference type="AlphaFoldDB" id="A0A6N9HAF5"/>
<evidence type="ECO:0000256" key="1">
    <source>
        <dbReference type="ARBA" id="ARBA00023098"/>
    </source>
</evidence>
<dbReference type="InterPro" id="IPR016035">
    <property type="entry name" value="Acyl_Trfase/lysoPLipase"/>
</dbReference>
<organism evidence="3 4">
    <name type="scientific">Pseudoduganella guangdongensis</name>
    <dbReference type="NCBI Taxonomy" id="2692179"/>
    <lineage>
        <taxon>Bacteria</taxon>
        <taxon>Pseudomonadati</taxon>
        <taxon>Pseudomonadota</taxon>
        <taxon>Betaproteobacteria</taxon>
        <taxon>Burkholderiales</taxon>
        <taxon>Oxalobacteraceae</taxon>
        <taxon>Telluria group</taxon>
        <taxon>Pseudoduganella</taxon>
    </lineage>
</organism>
<evidence type="ECO:0000313" key="4">
    <source>
        <dbReference type="Proteomes" id="UP000448575"/>
    </source>
</evidence>
<reference evidence="3 4" key="1">
    <citation type="submission" date="2019-12" db="EMBL/GenBank/DDBJ databases">
        <title>Novel species isolated from a subtropical stream in China.</title>
        <authorList>
            <person name="Lu H."/>
        </authorList>
    </citation>
    <scope>NUCLEOTIDE SEQUENCE [LARGE SCALE GENOMIC DNA]</scope>
    <source>
        <strain evidence="3 4">DS3</strain>
    </source>
</reference>
<evidence type="ECO:0000259" key="2">
    <source>
        <dbReference type="Pfam" id="PF01734"/>
    </source>
</evidence>
<dbReference type="Gene3D" id="3.40.1090.10">
    <property type="entry name" value="Cytosolic phospholipase A2 catalytic domain"/>
    <property type="match status" value="1"/>
</dbReference>
<keyword evidence="1" id="KW-0443">Lipid metabolism</keyword>
<protein>
    <recommendedName>
        <fullName evidence="2">PNPLA domain-containing protein</fullName>
    </recommendedName>
</protein>
<keyword evidence="4" id="KW-1185">Reference proteome</keyword>
<dbReference type="Pfam" id="PF01734">
    <property type="entry name" value="Patatin"/>
    <property type="match status" value="1"/>
</dbReference>
<dbReference type="InterPro" id="IPR002641">
    <property type="entry name" value="PNPLA_dom"/>
</dbReference>
<proteinExistence type="predicted"/>
<name>A0A6N9HAF5_9BURK</name>
<sequence>MSEEQKYQRCMVMAGGGFRFGYYLGMHAAAEDCGMAPDIILASCGGSLAAAIIHALPDAAQRKQWLASQQMYQFLRGLRVAPHVRPLPVLGAALLRGLSRGRAQRVPDVFGDYLFELPPVLPLPAPAADAQPQAALAIVAARVLFDRAQVGQARAGRPLFAEVVFGPERACRLLQGWRAPASDPAWNCGAVAPELLADSRMPVADAVRSSITDMLYFACHAHGGQHYMGGVIDLFPIEIAHGLARHVTMEAKPAFGQALAIPALRAVLGIDGNARLRHVHGQHAHAWVDTSDISSALRGNGLRKRVDWFGNRLQLEGPPTFEAYVREVEAQWQYGYQRAMEAYAQPAGAALRLRHATRFNRGSR</sequence>
<feature type="domain" description="PNPLA" evidence="2">
    <location>
        <begin position="11"/>
        <end position="240"/>
    </location>
</feature>
<accession>A0A6N9HAF5</accession>
<dbReference type="Proteomes" id="UP000448575">
    <property type="component" value="Unassembled WGS sequence"/>
</dbReference>
<dbReference type="RefSeq" id="WP_161023511.1">
    <property type="nucleotide sequence ID" value="NZ_WWCJ01000001.1"/>
</dbReference>
<dbReference type="GO" id="GO:0006629">
    <property type="term" value="P:lipid metabolic process"/>
    <property type="evidence" value="ECO:0007669"/>
    <property type="project" value="UniProtKB-KW"/>
</dbReference>
<dbReference type="SUPFAM" id="SSF52151">
    <property type="entry name" value="FabD/lysophospholipase-like"/>
    <property type="match status" value="1"/>
</dbReference>
<evidence type="ECO:0000313" key="3">
    <source>
        <dbReference type="EMBL" id="MYN00478.1"/>
    </source>
</evidence>